<evidence type="ECO:0000256" key="1">
    <source>
        <dbReference type="SAM" id="MobiDB-lite"/>
    </source>
</evidence>
<dbReference type="EMBL" id="JACHJN010000007">
    <property type="protein sequence ID" value="MBB5958191.1"/>
    <property type="molecule type" value="Genomic_DNA"/>
</dbReference>
<keyword evidence="2" id="KW-0732">Signal</keyword>
<evidence type="ECO:0000256" key="2">
    <source>
        <dbReference type="SAM" id="SignalP"/>
    </source>
</evidence>
<evidence type="ECO:0000313" key="4">
    <source>
        <dbReference type="Proteomes" id="UP000547510"/>
    </source>
</evidence>
<protein>
    <submittedName>
        <fullName evidence="3">Uncharacterized protein</fullName>
    </submittedName>
</protein>
<keyword evidence="4" id="KW-1185">Reference proteome</keyword>
<feature type="region of interest" description="Disordered" evidence="1">
    <location>
        <begin position="32"/>
        <end position="63"/>
    </location>
</feature>
<accession>A0A841CKY7</accession>
<comment type="caution">
    <text evidence="3">The sequence shown here is derived from an EMBL/GenBank/DDBJ whole genome shotgun (WGS) entry which is preliminary data.</text>
</comment>
<dbReference type="RefSeq" id="WP_184693928.1">
    <property type="nucleotide sequence ID" value="NZ_JACHJN010000007.1"/>
</dbReference>
<feature type="signal peptide" evidence="2">
    <location>
        <begin position="1"/>
        <end position="22"/>
    </location>
</feature>
<organism evidence="3 4">
    <name type="scientific">Saccharothrix tamanrassetensis</name>
    <dbReference type="NCBI Taxonomy" id="1051531"/>
    <lineage>
        <taxon>Bacteria</taxon>
        <taxon>Bacillati</taxon>
        <taxon>Actinomycetota</taxon>
        <taxon>Actinomycetes</taxon>
        <taxon>Pseudonocardiales</taxon>
        <taxon>Pseudonocardiaceae</taxon>
        <taxon>Saccharothrix</taxon>
    </lineage>
</organism>
<gene>
    <name evidence="3" type="ORF">FHS29_004799</name>
</gene>
<sequence>MRAHRRFALAMAAAAVLGVASAVVVVEGTHAADRGGTSTNGRVDNADPPPITTTSDPKPGEDN</sequence>
<proteinExistence type="predicted"/>
<dbReference type="Proteomes" id="UP000547510">
    <property type="component" value="Unassembled WGS sequence"/>
</dbReference>
<name>A0A841CKY7_9PSEU</name>
<dbReference type="AlphaFoldDB" id="A0A841CKY7"/>
<evidence type="ECO:0000313" key="3">
    <source>
        <dbReference type="EMBL" id="MBB5958191.1"/>
    </source>
</evidence>
<feature type="chain" id="PRO_5038863831" evidence="2">
    <location>
        <begin position="23"/>
        <end position="63"/>
    </location>
</feature>
<reference evidence="3 4" key="1">
    <citation type="submission" date="2020-08" db="EMBL/GenBank/DDBJ databases">
        <title>Genomic Encyclopedia of Type Strains, Phase III (KMG-III): the genomes of soil and plant-associated and newly described type strains.</title>
        <authorList>
            <person name="Whitman W."/>
        </authorList>
    </citation>
    <scope>NUCLEOTIDE SEQUENCE [LARGE SCALE GENOMIC DNA]</scope>
    <source>
        <strain evidence="3 4">CECT 8640</strain>
    </source>
</reference>